<organism evidence="3 4">
    <name type="scientific">Jiangella alkaliphila</name>
    <dbReference type="NCBI Taxonomy" id="419479"/>
    <lineage>
        <taxon>Bacteria</taxon>
        <taxon>Bacillati</taxon>
        <taxon>Actinomycetota</taxon>
        <taxon>Actinomycetes</taxon>
        <taxon>Jiangellales</taxon>
        <taxon>Jiangellaceae</taxon>
        <taxon>Jiangella</taxon>
    </lineage>
</organism>
<dbReference type="STRING" id="419479.SAMN04488563_1677"/>
<dbReference type="AlphaFoldDB" id="A0A1H2IG89"/>
<evidence type="ECO:0000259" key="2">
    <source>
        <dbReference type="Pfam" id="PF25232"/>
    </source>
</evidence>
<evidence type="ECO:0000313" key="3">
    <source>
        <dbReference type="EMBL" id="SDU42888.1"/>
    </source>
</evidence>
<evidence type="ECO:0000256" key="1">
    <source>
        <dbReference type="SAM" id="MobiDB-lite"/>
    </source>
</evidence>
<dbReference type="InterPro" id="IPR057170">
    <property type="entry name" value="DUF7848"/>
</dbReference>
<dbReference type="Pfam" id="PF25232">
    <property type="entry name" value="DUF7848"/>
    <property type="match status" value="1"/>
</dbReference>
<feature type="region of interest" description="Disordered" evidence="1">
    <location>
        <begin position="1"/>
        <end position="32"/>
    </location>
</feature>
<accession>A0A1H2IG89</accession>
<proteinExistence type="predicted"/>
<evidence type="ECO:0000313" key="4">
    <source>
        <dbReference type="Proteomes" id="UP000182977"/>
    </source>
</evidence>
<dbReference type="EMBL" id="LT629791">
    <property type="protein sequence ID" value="SDU42888.1"/>
    <property type="molecule type" value="Genomic_DNA"/>
</dbReference>
<protein>
    <recommendedName>
        <fullName evidence="2">DUF7848 domain-containing protein</fullName>
    </recommendedName>
</protein>
<keyword evidence="4" id="KW-1185">Reference proteome</keyword>
<reference evidence="4" key="1">
    <citation type="submission" date="2016-10" db="EMBL/GenBank/DDBJ databases">
        <authorList>
            <person name="Varghese N."/>
            <person name="Submissions S."/>
        </authorList>
    </citation>
    <scope>NUCLEOTIDE SEQUENCE [LARGE SCALE GENOMIC DNA]</scope>
    <source>
        <strain evidence="4">DSM 45079</strain>
    </source>
</reference>
<gene>
    <name evidence="3" type="ORF">SAMN04488563_1677</name>
</gene>
<feature type="domain" description="DUF7848" evidence="2">
    <location>
        <begin position="25"/>
        <end position="71"/>
    </location>
</feature>
<dbReference type="Proteomes" id="UP000182977">
    <property type="component" value="Chromosome I"/>
</dbReference>
<name>A0A1H2IG89_9ACTN</name>
<sequence length="90" mass="9958">MPTSGNPTSVERRILGATMPTDQPAAPPAPAPRYRARCPACRWTGRAFATYGTAEDAARDHARDKHHTTFVLDQYDMRVVGSTIHPFEAY</sequence>